<dbReference type="InterPro" id="IPR015590">
    <property type="entry name" value="Aldehyde_DH_dom"/>
</dbReference>
<feature type="domain" description="Aldehyde dehydrogenase" evidence="2">
    <location>
        <begin position="6"/>
        <end position="412"/>
    </location>
</feature>
<evidence type="ECO:0000256" key="1">
    <source>
        <dbReference type="ARBA" id="ARBA00023002"/>
    </source>
</evidence>
<dbReference type="SUPFAM" id="SSF53720">
    <property type="entry name" value="ALDH-like"/>
    <property type="match status" value="1"/>
</dbReference>
<name>A0A016XHW0_9BURK</name>
<accession>A0A016XHW0</accession>
<dbReference type="AlphaFoldDB" id="A0A016XHW0"/>
<dbReference type="Gene3D" id="3.40.309.10">
    <property type="entry name" value="Aldehyde Dehydrogenase, Chain A, domain 2"/>
    <property type="match status" value="1"/>
</dbReference>
<dbReference type="InterPro" id="IPR016161">
    <property type="entry name" value="Ald_DH/histidinol_DH"/>
</dbReference>
<dbReference type="Pfam" id="PF00171">
    <property type="entry name" value="Aldedh"/>
    <property type="match status" value="1"/>
</dbReference>
<dbReference type="STRING" id="1458275.AZ34_10265"/>
<reference evidence="3 4" key="1">
    <citation type="submission" date="2014-02" db="EMBL/GenBank/DDBJ databases">
        <title>Draft Genome of Hylemonella gracilis isolated from the Niagara River.</title>
        <authorList>
            <person name="Pawlowski D.R."/>
            <person name="Koudelka G.B."/>
        </authorList>
    </citation>
    <scope>NUCLEOTIDE SEQUENCE [LARGE SCALE GENOMIC DNA]</scope>
    <source>
        <strain evidence="3 4">Niagara R</strain>
    </source>
</reference>
<dbReference type="GO" id="GO:0004777">
    <property type="term" value="F:succinate-semialdehyde dehydrogenase (NAD+) activity"/>
    <property type="evidence" value="ECO:0007669"/>
    <property type="project" value="TreeGrafter"/>
</dbReference>
<protein>
    <submittedName>
        <fullName evidence="3">Succinate-semialdehyde dehydrogenase</fullName>
    </submittedName>
</protein>
<comment type="caution">
    <text evidence="3">The sequence shown here is derived from an EMBL/GenBank/DDBJ whole genome shotgun (WGS) entry which is preliminary data.</text>
</comment>
<gene>
    <name evidence="3" type="ORF">AZ34_10265</name>
</gene>
<evidence type="ECO:0000313" key="4">
    <source>
        <dbReference type="Proteomes" id="UP000023268"/>
    </source>
</evidence>
<dbReference type="Gene3D" id="3.40.605.10">
    <property type="entry name" value="Aldehyde Dehydrogenase, Chain A, domain 1"/>
    <property type="match status" value="1"/>
</dbReference>
<sequence length="441" mass="46710">MTRLSIDPSTTELPKPPGQINATQTEAVLAKAHASLQQWKKTSAAQRAEIVHKAAALMLAHADDYARLVTREMRRHIGEARGEVRLSADILAYHARQAEAFPDPANLYPRYGAAFLQGSPLGVLFCGEPWHFPFYQLARIAGPQLMAGHTVIVKHAGYVPACAIAFEKLWAEAGAPAGVYTNLVVSHERSDQAINGSHLQGLGSDGRPTAMAGTAACQGGGLKKGALELGGSDAFIVLDDADLAQAMPWAVHGRMYPPGQSGAAARRFIVVESVADAFLEGFKAELKGMTIGGRTDARSTRGPLSAEAVLVRLLAQVDAALQAGAGRALDGWRIAGPGPFMLTTILTDIQPGEPAFRDDLFGPMLSFHRVKNDAAATALALCADSSLGGSVWTEDEARGQRVARAVEAAMVFAEPITSRCGSLPDATTRDAATPRMPHVRI</sequence>
<dbReference type="InterPro" id="IPR016163">
    <property type="entry name" value="Ald_DH_C"/>
</dbReference>
<dbReference type="InterPro" id="IPR016162">
    <property type="entry name" value="Ald_DH_N"/>
</dbReference>
<dbReference type="Proteomes" id="UP000023268">
    <property type="component" value="Unassembled WGS sequence"/>
</dbReference>
<dbReference type="PANTHER" id="PTHR43217:SF2">
    <property type="entry name" value="SUCCINATE-SEMIALDEHYDE DEHYDROGENASE [NADP(+)]"/>
    <property type="match status" value="1"/>
</dbReference>
<organism evidence="3 4">
    <name type="scientific">Hylemonella gracilis str. Niagara R</name>
    <dbReference type="NCBI Taxonomy" id="1458275"/>
    <lineage>
        <taxon>Bacteria</taxon>
        <taxon>Pseudomonadati</taxon>
        <taxon>Pseudomonadota</taxon>
        <taxon>Betaproteobacteria</taxon>
        <taxon>Burkholderiales</taxon>
        <taxon>Comamonadaceae</taxon>
        <taxon>Hylemonella</taxon>
    </lineage>
</organism>
<dbReference type="InterPro" id="IPR047110">
    <property type="entry name" value="GABD/Sad-like"/>
</dbReference>
<proteinExistence type="predicted"/>
<dbReference type="eggNOG" id="COG1012">
    <property type="taxonomic scope" value="Bacteria"/>
</dbReference>
<evidence type="ECO:0000259" key="2">
    <source>
        <dbReference type="Pfam" id="PF00171"/>
    </source>
</evidence>
<dbReference type="PANTHER" id="PTHR43217">
    <property type="entry name" value="SUCCINATE SEMIALDEHYDE DEHYDROGENASE [NAD(P)+] SAD"/>
    <property type="match status" value="1"/>
</dbReference>
<keyword evidence="1" id="KW-0560">Oxidoreductase</keyword>
<evidence type="ECO:0000313" key="3">
    <source>
        <dbReference type="EMBL" id="EYC51431.1"/>
    </source>
</evidence>
<dbReference type="EMBL" id="JEMG01000001">
    <property type="protein sequence ID" value="EYC51431.1"/>
    <property type="molecule type" value="Genomic_DNA"/>
</dbReference>